<evidence type="ECO:0000313" key="3">
    <source>
        <dbReference type="EnsemblMetazoa" id="MDOA014263-PB"/>
    </source>
</evidence>
<dbReference type="KEGG" id="mde:101888470"/>
<dbReference type="PANTHER" id="PTHR21552:SF2">
    <property type="entry name" value="CREB3 REGULATORY FACTOR"/>
    <property type="match status" value="1"/>
</dbReference>
<accession>A0A1I8NE50</accession>
<dbReference type="EnsemblMetazoa" id="MDOA014263-RA">
    <property type="protein sequence ID" value="MDOA014263-PA"/>
    <property type="gene ID" value="MDOA014263"/>
</dbReference>
<dbReference type="InterPro" id="IPR004827">
    <property type="entry name" value="bZIP"/>
</dbReference>
<name>A0A1I8NE50_MUSDO</name>
<feature type="region of interest" description="Disordered" evidence="1">
    <location>
        <begin position="1"/>
        <end position="20"/>
    </location>
</feature>
<dbReference type="RefSeq" id="XP_005180401.1">
    <property type="nucleotide sequence ID" value="XM_005180344.3"/>
</dbReference>
<evidence type="ECO:0000313" key="6">
    <source>
        <dbReference type="RefSeq" id="XP_019891226.1"/>
    </source>
</evidence>
<dbReference type="Proteomes" id="UP001652621">
    <property type="component" value="Unplaced"/>
</dbReference>
<dbReference type="STRING" id="7370.A0A1I8NE50"/>
<feature type="region of interest" description="Disordered" evidence="1">
    <location>
        <begin position="44"/>
        <end position="98"/>
    </location>
</feature>
<dbReference type="RefSeq" id="XP_019891226.1">
    <property type="nucleotide sequence ID" value="XM_020035667.1"/>
</dbReference>
<feature type="region of interest" description="Disordered" evidence="1">
    <location>
        <begin position="289"/>
        <end position="311"/>
    </location>
</feature>
<dbReference type="GO" id="GO:0000981">
    <property type="term" value="F:DNA-binding transcription factor activity, RNA polymerase II-specific"/>
    <property type="evidence" value="ECO:0007669"/>
    <property type="project" value="TreeGrafter"/>
</dbReference>
<dbReference type="GO" id="GO:0006986">
    <property type="term" value="P:response to unfolded protein"/>
    <property type="evidence" value="ECO:0007669"/>
    <property type="project" value="InterPro"/>
</dbReference>
<dbReference type="AlphaFoldDB" id="A0A1I8NE50"/>
<dbReference type="VEuPathDB" id="VectorBase:MDOMA2_006686"/>
<keyword evidence="4" id="KW-1185">Reference proteome</keyword>
<feature type="compositionally biased region" description="Low complexity" evidence="1">
    <location>
        <begin position="623"/>
        <end position="636"/>
    </location>
</feature>
<feature type="compositionally biased region" description="Polar residues" evidence="1">
    <location>
        <begin position="533"/>
        <end position="562"/>
    </location>
</feature>
<feature type="compositionally biased region" description="Acidic residues" evidence="1">
    <location>
        <begin position="744"/>
        <end position="760"/>
    </location>
</feature>
<dbReference type="InterPro" id="IPR039165">
    <property type="entry name" value="CREBRF"/>
</dbReference>
<organism evidence="3">
    <name type="scientific">Musca domestica</name>
    <name type="common">House fly</name>
    <dbReference type="NCBI Taxonomy" id="7370"/>
    <lineage>
        <taxon>Eukaryota</taxon>
        <taxon>Metazoa</taxon>
        <taxon>Ecdysozoa</taxon>
        <taxon>Arthropoda</taxon>
        <taxon>Hexapoda</taxon>
        <taxon>Insecta</taxon>
        <taxon>Pterygota</taxon>
        <taxon>Neoptera</taxon>
        <taxon>Endopterygota</taxon>
        <taxon>Diptera</taxon>
        <taxon>Brachycera</taxon>
        <taxon>Muscomorpha</taxon>
        <taxon>Muscoidea</taxon>
        <taxon>Muscidae</taxon>
        <taxon>Musca</taxon>
    </lineage>
</organism>
<dbReference type="GO" id="GO:0000977">
    <property type="term" value="F:RNA polymerase II transcription regulatory region sequence-specific DNA binding"/>
    <property type="evidence" value="ECO:0007669"/>
    <property type="project" value="TreeGrafter"/>
</dbReference>
<dbReference type="CDD" id="cd14809">
    <property type="entry name" value="bZIP_AUREO-like"/>
    <property type="match status" value="1"/>
</dbReference>
<evidence type="ECO:0000256" key="1">
    <source>
        <dbReference type="SAM" id="MobiDB-lite"/>
    </source>
</evidence>
<feature type="compositionally biased region" description="Low complexity" evidence="1">
    <location>
        <begin position="459"/>
        <end position="526"/>
    </location>
</feature>
<feature type="region of interest" description="Disordered" evidence="1">
    <location>
        <begin position="620"/>
        <end position="645"/>
    </location>
</feature>
<gene>
    <name evidence="3" type="primary">101888470</name>
    <name evidence="5 6" type="synonym">LOC101888470</name>
</gene>
<dbReference type="PROSITE" id="PS00036">
    <property type="entry name" value="BZIP_BASIC"/>
    <property type="match status" value="1"/>
</dbReference>
<protein>
    <submittedName>
        <fullName evidence="5 6">Protein CREBRF homolog</fullName>
    </submittedName>
</protein>
<feature type="compositionally biased region" description="Low complexity" evidence="1">
    <location>
        <begin position="155"/>
        <end position="224"/>
    </location>
</feature>
<dbReference type="eggNOG" id="ENOG502QTAK">
    <property type="taxonomic scope" value="Eukaryota"/>
</dbReference>
<feature type="region of interest" description="Disordered" evidence="1">
    <location>
        <begin position="119"/>
        <end position="232"/>
    </location>
</feature>
<feature type="compositionally biased region" description="Low complexity" evidence="1">
    <location>
        <begin position="297"/>
        <end position="310"/>
    </location>
</feature>
<feature type="compositionally biased region" description="Low complexity" evidence="1">
    <location>
        <begin position="767"/>
        <end position="778"/>
    </location>
</feature>
<reference evidence="5 6" key="2">
    <citation type="submission" date="2025-04" db="UniProtKB">
        <authorList>
            <consortium name="RefSeq"/>
        </authorList>
    </citation>
    <scope>IDENTIFICATION</scope>
    <source>
        <strain evidence="5 6">Aabys</strain>
    </source>
</reference>
<sequence length="995" mass="106172">MTENQIYSMSTELFDSSSNSSNPLKYDLYSLGTSALFATFANNSSGSSSNNNNTNGNNNGSNNNNTNGNNNGSNNNNNTNSNSNSNNHSGGGGFGTATSTSSGSLPFFSTISSHIGGGGGSGFSNGGSSSNVITIPRSNNPNQLHNPYQDDILHHPSSSPFLSHLLQHQPQLSTSASSPSSSAVTASQQQNLNQTNNMMSSQNQQNQQQSNGQNNQQQQQQQQQSGGGGGLLSVSMADYSDYGLDALEAASLSPTLLQDVNLSAATQSLTPGQTSNSISVISPFYSHDASSPLSHNGSVGNGSSSLLSSSVGGGASGGGGGGIGLNISSPPSTDITGVVTFLGSSTTADDLSSSLMYDVNVATSGNTMWSDIGSAIVTTKHEPFSLEDDYIFPIDKNDINSAGFGALEDDHFLEDISNLEEFLPGTGHDGTNGFLLSPSLHSTTQTTPSPGMGPPMELMQQSHHQQQQQQQQQQQHLQQFTQLHTMQASSSLDSGNGSSISSNSMLQQQHQTSQQQQQNHQSSSSSPYEIYHSTPNKHQLNNTNTFSPGSQSSHSPLQMNSITPPPPHANRSQYQVKSRKMHEIMKKDYSLSPDRNSSIAMLGHSVPANGQGGLLMSSHTAVSPAGSSGYGSANGSSAGGSGSNAGPAVISMNSARKQFYQMVAANDISGNTISRLSSSAPTHLGLDHIWTRREPRQHLLSTGSLAEAESFSSLSTVSVLSPDGHDYSQEDDDDDNSSEFNSDNYDDLSSDNGSDNEDDNTTIRARSNSNSSTQLSTSKGKERYFWQYNVQAKGPKGKRLVFQSKLEDPHVLNEVTDPVFSPNCSVRGIKVYKHSGKARKGDGNDLTPNPRKLNNIGKELDRLSRTINDMTPVSELPFNVRPKSRKEKNKLASRACRLKKKAQHEANKIKLYGLEIEHKRLLNAISDIKQNLALKYRQRNVGESSEETDKQIERIYKHAIGGLAIAGSTTDFVNKVLVNVKNGQPSGGLEELKNT</sequence>
<feature type="region of interest" description="Disordered" evidence="1">
    <location>
        <begin position="429"/>
        <end position="579"/>
    </location>
</feature>
<proteinExistence type="predicted"/>
<dbReference type="GO" id="GO:0005634">
    <property type="term" value="C:nucleus"/>
    <property type="evidence" value="ECO:0007669"/>
    <property type="project" value="TreeGrafter"/>
</dbReference>
<dbReference type="EnsemblMetazoa" id="MDOA014263-RB">
    <property type="protein sequence ID" value="MDOA014263-PB"/>
    <property type="gene ID" value="MDOA014263"/>
</dbReference>
<reference evidence="3" key="1">
    <citation type="submission" date="2020-05" db="UniProtKB">
        <authorList>
            <consortium name="EnsemblMetazoa"/>
        </authorList>
    </citation>
    <scope>IDENTIFICATION</scope>
    <source>
        <strain evidence="3">Aabys</strain>
    </source>
</reference>
<evidence type="ECO:0000313" key="5">
    <source>
        <dbReference type="RefSeq" id="XP_005180401.1"/>
    </source>
</evidence>
<evidence type="ECO:0000313" key="4">
    <source>
        <dbReference type="Proteomes" id="UP001652621"/>
    </source>
</evidence>
<feature type="compositionally biased region" description="Polar residues" evidence="1">
    <location>
        <begin position="132"/>
        <end position="146"/>
    </location>
</feature>
<dbReference type="PANTHER" id="PTHR21552">
    <property type="entry name" value="ADULT RETINA PROTEIN"/>
    <property type="match status" value="1"/>
</dbReference>
<feature type="region of interest" description="Disordered" evidence="1">
    <location>
        <begin position="720"/>
        <end position="778"/>
    </location>
</feature>
<evidence type="ECO:0000259" key="2">
    <source>
        <dbReference type="PROSITE" id="PS00036"/>
    </source>
</evidence>
<feature type="compositionally biased region" description="Polar residues" evidence="1">
    <location>
        <begin position="439"/>
        <end position="449"/>
    </location>
</feature>
<feature type="domain" description="BZIP" evidence="2">
    <location>
        <begin position="885"/>
        <end position="899"/>
    </location>
</feature>
<dbReference type="OrthoDB" id="8931646at2759"/>
<dbReference type="VEuPathDB" id="VectorBase:MDOA014263"/>
<feature type="compositionally biased region" description="Low complexity" evidence="1">
    <location>
        <begin position="44"/>
        <end position="88"/>
    </location>
</feature>